<evidence type="ECO:0000313" key="2">
    <source>
        <dbReference type="Proteomes" id="UP000579531"/>
    </source>
</evidence>
<dbReference type="GeneID" id="93839500"/>
<evidence type="ECO:0000313" key="1">
    <source>
        <dbReference type="EMBL" id="MBB5812071.1"/>
    </source>
</evidence>
<dbReference type="RefSeq" id="WP_184847744.1">
    <property type="nucleotide sequence ID" value="NZ_BAABFE010000011.1"/>
</dbReference>
<protein>
    <recommendedName>
        <fullName evidence="3">Abi-like protein</fullName>
    </recommendedName>
</protein>
<dbReference type="AlphaFoldDB" id="A0AA89Q026"/>
<dbReference type="EMBL" id="JACHLX010000001">
    <property type="protein sequence ID" value="MBB5812071.1"/>
    <property type="molecule type" value="Genomic_DNA"/>
</dbReference>
<name>A0AA89Q026_STRCU</name>
<accession>A0AA89Q026</accession>
<gene>
    <name evidence="1" type="ORF">HNR72_003099</name>
</gene>
<organism evidence="1 2">
    <name type="scientific">Streptomyces collinus</name>
    <dbReference type="NCBI Taxonomy" id="42684"/>
    <lineage>
        <taxon>Bacteria</taxon>
        <taxon>Bacillati</taxon>
        <taxon>Actinomycetota</taxon>
        <taxon>Actinomycetes</taxon>
        <taxon>Kitasatosporales</taxon>
        <taxon>Streptomycetaceae</taxon>
        <taxon>Streptomyces</taxon>
    </lineage>
</organism>
<sequence length="222" mass="25364">MDDHLPEWLLKAFSKPRMASYLTAAGGDTTVAMRLYWWNVAVSATLYGPLHCLEVTLRNALHDELTRFHRRPDWWSCAPLSRNGLRLVDGAREKCERNAVAPASEDSIVAELSFGFWISLVSGARGYDRGFWVPATHKAFPHYRGRRADLHDALLSLVRFRNRIMHHEPVFHRHLAADHAKIYRVLGYLSPELAVEAQAMDRFPVVLADRADVLRGARPPRF</sequence>
<dbReference type="Proteomes" id="UP000579531">
    <property type="component" value="Unassembled WGS sequence"/>
</dbReference>
<comment type="caution">
    <text evidence="1">The sequence shown here is derived from an EMBL/GenBank/DDBJ whole genome shotgun (WGS) entry which is preliminary data.</text>
</comment>
<proteinExistence type="predicted"/>
<evidence type="ECO:0008006" key="3">
    <source>
        <dbReference type="Google" id="ProtNLM"/>
    </source>
</evidence>
<reference evidence="1 2" key="1">
    <citation type="submission" date="2020-08" db="EMBL/GenBank/DDBJ databases">
        <title>Sequencing the genomes of 1000 actinobacteria strains.</title>
        <authorList>
            <person name="Klenk H.-P."/>
        </authorList>
    </citation>
    <scope>NUCLEOTIDE SEQUENCE [LARGE SCALE GENOMIC DNA]</scope>
    <source>
        <strain evidence="1 2">DSM 40129</strain>
    </source>
</reference>
<keyword evidence="2" id="KW-1185">Reference proteome</keyword>